<dbReference type="EMBL" id="PDLO01000004">
    <property type="protein sequence ID" value="PHK98434.1"/>
    <property type="molecule type" value="Genomic_DNA"/>
</dbReference>
<accession>A0A2G0CEM9</accession>
<organism evidence="1 2">
    <name type="scientific">Neolewinella marina</name>
    <dbReference type="NCBI Taxonomy" id="438751"/>
    <lineage>
        <taxon>Bacteria</taxon>
        <taxon>Pseudomonadati</taxon>
        <taxon>Bacteroidota</taxon>
        <taxon>Saprospiria</taxon>
        <taxon>Saprospirales</taxon>
        <taxon>Lewinellaceae</taxon>
        <taxon>Neolewinella</taxon>
    </lineage>
</organism>
<sequence length="135" mass="14770">MIHHHLLLALGTLLLLLGCQRRLAEGTHLATPDEALTLSAGEHLRADRRAPDFFTFVKVLEDSRCPRGVQCIQAGRAVVSVQVLRDGALTEDTVTIDGNAITTDQGPLQLLELEPYPDASVPDPGPYRLKVRLLE</sequence>
<evidence type="ECO:0000313" key="1">
    <source>
        <dbReference type="EMBL" id="PHK98434.1"/>
    </source>
</evidence>
<proteinExistence type="predicted"/>
<comment type="caution">
    <text evidence="1">The sequence shown here is derived from an EMBL/GenBank/DDBJ whole genome shotgun (WGS) entry which is preliminary data.</text>
</comment>
<protein>
    <submittedName>
        <fullName evidence="1">Uncharacterized protein</fullName>
    </submittedName>
</protein>
<evidence type="ECO:0000313" key="2">
    <source>
        <dbReference type="Proteomes" id="UP000226437"/>
    </source>
</evidence>
<reference evidence="1 2" key="1">
    <citation type="submission" date="2017-10" db="EMBL/GenBank/DDBJ databases">
        <title>The draft genome sequence of Lewinella marina KCTC 32374.</title>
        <authorList>
            <person name="Wang K."/>
        </authorList>
    </citation>
    <scope>NUCLEOTIDE SEQUENCE [LARGE SCALE GENOMIC DNA]</scope>
    <source>
        <strain evidence="1 2">MKG-38</strain>
    </source>
</reference>
<name>A0A2G0CEM9_9BACT</name>
<keyword evidence="2" id="KW-1185">Reference proteome</keyword>
<dbReference type="Proteomes" id="UP000226437">
    <property type="component" value="Unassembled WGS sequence"/>
</dbReference>
<gene>
    <name evidence="1" type="ORF">CGL56_12135</name>
</gene>
<dbReference type="OrthoDB" id="163809at2"/>
<dbReference type="AlphaFoldDB" id="A0A2G0CEM9"/>
<dbReference type="RefSeq" id="WP_099106820.1">
    <property type="nucleotide sequence ID" value="NZ_JAATJF010000004.1"/>
</dbReference>